<keyword evidence="2" id="KW-1185">Reference proteome</keyword>
<sequence>MVGKHISFLDNNSKIWHDIFCVVIREELIKVFSYDKIETYLAFGLILDYEPYILSKRG</sequence>
<dbReference type="EMBL" id="CDOD01000004">
    <property type="protein sequence ID" value="CEN32750.1"/>
    <property type="molecule type" value="Genomic_DNA"/>
</dbReference>
<gene>
    <name evidence="1" type="ORF">CCYN2B_120068</name>
</gene>
<reference evidence="2" key="1">
    <citation type="submission" date="2015-01" db="EMBL/GenBank/DDBJ databases">
        <authorList>
            <person name="MANFREDI Pablo"/>
        </authorList>
    </citation>
    <scope>NUCLEOTIDE SEQUENCE [LARGE SCALE GENOMIC DNA]</scope>
    <source>
        <strain evidence="2">Ccyn2B</strain>
    </source>
</reference>
<proteinExistence type="predicted"/>
<evidence type="ECO:0000313" key="2">
    <source>
        <dbReference type="Proteomes" id="UP000038055"/>
    </source>
</evidence>
<organism evidence="1 2">
    <name type="scientific">Capnocytophaga cynodegmi</name>
    <dbReference type="NCBI Taxonomy" id="28189"/>
    <lineage>
        <taxon>Bacteria</taxon>
        <taxon>Pseudomonadati</taxon>
        <taxon>Bacteroidota</taxon>
        <taxon>Flavobacteriia</taxon>
        <taxon>Flavobacteriales</taxon>
        <taxon>Flavobacteriaceae</taxon>
        <taxon>Capnocytophaga</taxon>
    </lineage>
</organism>
<dbReference type="Proteomes" id="UP000038055">
    <property type="component" value="Unassembled WGS sequence"/>
</dbReference>
<evidence type="ECO:0000313" key="1">
    <source>
        <dbReference type="EMBL" id="CEN32750.1"/>
    </source>
</evidence>
<dbReference type="AlphaFoldDB" id="A0A0B7H051"/>
<name>A0A0B7H051_9FLAO</name>
<accession>A0A0B7H051</accession>
<protein>
    <submittedName>
        <fullName evidence="1">Uncharacterized protein</fullName>
    </submittedName>
</protein>